<dbReference type="SUPFAM" id="SSF101898">
    <property type="entry name" value="NHL repeat"/>
    <property type="match status" value="1"/>
</dbReference>
<comment type="caution">
    <text evidence="7">The sequence shown here is derived from an EMBL/GenBank/DDBJ whole genome shotgun (WGS) entry which is preliminary data.</text>
</comment>
<feature type="domain" description="Fibronectin type-III" evidence="6">
    <location>
        <begin position="471"/>
        <end position="559"/>
    </location>
</feature>
<dbReference type="PROSITE" id="PS50853">
    <property type="entry name" value="FN3"/>
    <property type="match status" value="2"/>
</dbReference>
<dbReference type="RefSeq" id="WP_312893690.1">
    <property type="nucleotide sequence ID" value="NZ_BAAAKM010000086.1"/>
</dbReference>
<organism evidence="7 8">
    <name type="scientific">Nocardiopsis metallicus</name>
    <dbReference type="NCBI Taxonomy" id="179819"/>
    <lineage>
        <taxon>Bacteria</taxon>
        <taxon>Bacillati</taxon>
        <taxon>Actinomycetota</taxon>
        <taxon>Actinomycetes</taxon>
        <taxon>Streptosporangiales</taxon>
        <taxon>Nocardiopsidaceae</taxon>
        <taxon>Nocardiopsis</taxon>
    </lineage>
</organism>
<dbReference type="InterPro" id="IPR003961">
    <property type="entry name" value="FN3_dom"/>
</dbReference>
<feature type="domain" description="Fibronectin type-III" evidence="6">
    <location>
        <begin position="563"/>
        <end position="651"/>
    </location>
</feature>
<dbReference type="AlphaFoldDB" id="A0A840WFX3"/>
<sequence length="745" mass="75806">MTQPPHRRADAAPTAANRLREHLPEQGRSRRLLGSLAQRTRAGSSGLVLSLMATALVSTAFGVGALGQSDEVSDGAAWLWNAATNEALRINGNNAEIDLVASLPEAEGARVQVEQNDDHLLLIDPETGKVTSVDLNELGFSGRLELGSGDHGVVLGKETAVVIDRAGGEIRAVDPATLQATGNSLTLEGPLVGGAFDDSDTLWVGAPSQGHTVGIQVTEGEAAITQTVAVASPGADIGVTVFDDGALAVDRGGSRVVAMREGDDPVMVTMPAPMADSAMPARTRGEMAAVTKTEDDEIVTLLHPYGAAETTLFPVEQPGSGVAVPFAGRVYVPFDDEGIVRSYAPDGRELDSLTLPDAEGPLELEAREGSLFVNAPDTGSAAVVDETGRATLVDTAEAPPGPGEIRGETPAVQPENGAPVPDSPPVGNPDPGGDPGNQNEGSPGGSEGGPGNETTNDPGTQDPEPGQSTGPPGAPTPVTAQAGDGSVELTWPEAYSPDAPVQSYEITWEGGGTTVGGSELHTEITGLANGTAYRFRVRAINEYGTGPAAQSPQVIPDREAPGAPGSVLAEASGNESATVSWEGADNAVDYLVSSNAQGGASAPSNRTTSSTSLVVTGLEPGATYTFTVTSRGAGGVTGESATSSSVTMPEIEVGAPDSVTHSVSSGSVSVSWTAVENAEQYRITPHGDGAANGMAETTVAAENTSHSFTRSQGRCFSFTVRALGPGGIEGEGAARSTPACEREFL</sequence>
<feature type="region of interest" description="Disordered" evidence="4">
    <location>
        <begin position="546"/>
        <end position="565"/>
    </location>
</feature>
<accession>A0A840WFX3</accession>
<dbReference type="Pfam" id="PF00041">
    <property type="entry name" value="fn3"/>
    <property type="match status" value="2"/>
</dbReference>
<evidence type="ECO:0000259" key="6">
    <source>
        <dbReference type="PROSITE" id="PS50853"/>
    </source>
</evidence>
<keyword evidence="2" id="KW-0378">Hydrolase</keyword>
<dbReference type="GO" id="GO:0016798">
    <property type="term" value="F:hydrolase activity, acting on glycosyl bonds"/>
    <property type="evidence" value="ECO:0007669"/>
    <property type="project" value="UniProtKB-KW"/>
</dbReference>
<evidence type="ECO:0000256" key="3">
    <source>
        <dbReference type="ARBA" id="ARBA00023326"/>
    </source>
</evidence>
<dbReference type="EMBL" id="JACHDO010000001">
    <property type="protein sequence ID" value="MBB5490627.1"/>
    <property type="molecule type" value="Genomic_DNA"/>
</dbReference>
<evidence type="ECO:0000259" key="5">
    <source>
        <dbReference type="PROSITE" id="PS50254"/>
    </source>
</evidence>
<dbReference type="InterPro" id="IPR013783">
    <property type="entry name" value="Ig-like_fold"/>
</dbReference>
<dbReference type="Proteomes" id="UP000579647">
    <property type="component" value="Unassembled WGS sequence"/>
</dbReference>
<protein>
    <submittedName>
        <fullName evidence="7">Putative cupredoxin-like copper-binding protein</fullName>
    </submittedName>
</protein>
<dbReference type="SMART" id="SM00060">
    <property type="entry name" value="FN3"/>
    <property type="match status" value="3"/>
</dbReference>
<keyword evidence="3" id="KW-0624">Polysaccharide degradation</keyword>
<dbReference type="CDD" id="cd00063">
    <property type="entry name" value="FN3"/>
    <property type="match status" value="2"/>
</dbReference>
<dbReference type="PROSITE" id="PS50254">
    <property type="entry name" value="REL_2"/>
    <property type="match status" value="1"/>
</dbReference>
<dbReference type="SUPFAM" id="SSF49265">
    <property type="entry name" value="Fibronectin type III"/>
    <property type="match status" value="2"/>
</dbReference>
<keyword evidence="8" id="KW-1185">Reference proteome</keyword>
<evidence type="ECO:0000256" key="4">
    <source>
        <dbReference type="SAM" id="MobiDB-lite"/>
    </source>
</evidence>
<dbReference type="PANTHER" id="PTHR13817">
    <property type="entry name" value="TITIN"/>
    <property type="match status" value="1"/>
</dbReference>
<feature type="compositionally biased region" description="Gly residues" evidence="4">
    <location>
        <begin position="442"/>
        <end position="451"/>
    </location>
</feature>
<dbReference type="InterPro" id="IPR050964">
    <property type="entry name" value="Striated_Muscle_Regulatory"/>
</dbReference>
<feature type="region of interest" description="Disordered" evidence="4">
    <location>
        <begin position="1"/>
        <end position="26"/>
    </location>
</feature>
<keyword evidence="2" id="KW-0326">Glycosidase</keyword>
<evidence type="ECO:0000256" key="2">
    <source>
        <dbReference type="ARBA" id="ARBA00023295"/>
    </source>
</evidence>
<dbReference type="Gene3D" id="2.60.40.10">
    <property type="entry name" value="Immunoglobulins"/>
    <property type="match status" value="2"/>
</dbReference>
<evidence type="ECO:0000313" key="7">
    <source>
        <dbReference type="EMBL" id="MBB5490627.1"/>
    </source>
</evidence>
<evidence type="ECO:0000313" key="8">
    <source>
        <dbReference type="Proteomes" id="UP000579647"/>
    </source>
</evidence>
<keyword evidence="3" id="KW-0119">Carbohydrate metabolism</keyword>
<dbReference type="GO" id="GO:0003700">
    <property type="term" value="F:DNA-binding transcription factor activity"/>
    <property type="evidence" value="ECO:0007669"/>
    <property type="project" value="InterPro"/>
</dbReference>
<dbReference type="PANTHER" id="PTHR13817:SF73">
    <property type="entry name" value="FIBRONECTIN TYPE-III DOMAIN-CONTAINING PROTEIN"/>
    <property type="match status" value="1"/>
</dbReference>
<evidence type="ECO:0000256" key="1">
    <source>
        <dbReference type="ARBA" id="ARBA00022737"/>
    </source>
</evidence>
<name>A0A840WFX3_9ACTN</name>
<dbReference type="InterPro" id="IPR036116">
    <property type="entry name" value="FN3_sf"/>
</dbReference>
<gene>
    <name evidence="7" type="ORF">HNR07_001764</name>
</gene>
<keyword evidence="1" id="KW-0677">Repeat</keyword>
<dbReference type="GO" id="GO:0003677">
    <property type="term" value="F:DNA binding"/>
    <property type="evidence" value="ECO:0007669"/>
    <property type="project" value="InterPro"/>
</dbReference>
<dbReference type="InterPro" id="IPR011539">
    <property type="entry name" value="RHD_DNA_bind_dom"/>
</dbReference>
<proteinExistence type="predicted"/>
<feature type="region of interest" description="Disordered" evidence="4">
    <location>
        <begin position="394"/>
        <end position="483"/>
    </location>
</feature>
<dbReference type="GO" id="GO:0000272">
    <property type="term" value="P:polysaccharide catabolic process"/>
    <property type="evidence" value="ECO:0007669"/>
    <property type="project" value="UniProtKB-KW"/>
</dbReference>
<reference evidence="7 8" key="1">
    <citation type="submission" date="2020-08" db="EMBL/GenBank/DDBJ databases">
        <title>Sequencing the genomes of 1000 actinobacteria strains.</title>
        <authorList>
            <person name="Klenk H.-P."/>
        </authorList>
    </citation>
    <scope>NUCLEOTIDE SEQUENCE [LARGE SCALE GENOMIC DNA]</scope>
    <source>
        <strain evidence="7 8">DSM 44598</strain>
    </source>
</reference>
<feature type="domain" description="RHD" evidence="5">
    <location>
        <begin position="621"/>
        <end position="686"/>
    </location>
</feature>